<evidence type="ECO:0008006" key="4">
    <source>
        <dbReference type="Google" id="ProtNLM"/>
    </source>
</evidence>
<name>A0ABU9Y6H7_9SPHN</name>
<dbReference type="EMBL" id="JBDIME010000017">
    <property type="protein sequence ID" value="MEN2791406.1"/>
    <property type="molecule type" value="Genomic_DNA"/>
</dbReference>
<keyword evidence="3" id="KW-1185">Reference proteome</keyword>
<organism evidence="2 3">
    <name type="scientific">Sphingomonas oligophenolica</name>
    <dbReference type="NCBI Taxonomy" id="301154"/>
    <lineage>
        <taxon>Bacteria</taxon>
        <taxon>Pseudomonadati</taxon>
        <taxon>Pseudomonadota</taxon>
        <taxon>Alphaproteobacteria</taxon>
        <taxon>Sphingomonadales</taxon>
        <taxon>Sphingomonadaceae</taxon>
        <taxon>Sphingomonas</taxon>
    </lineage>
</organism>
<dbReference type="Proteomes" id="UP001419910">
    <property type="component" value="Unassembled WGS sequence"/>
</dbReference>
<evidence type="ECO:0000313" key="3">
    <source>
        <dbReference type="Proteomes" id="UP001419910"/>
    </source>
</evidence>
<feature type="compositionally biased region" description="Low complexity" evidence="1">
    <location>
        <begin position="614"/>
        <end position="624"/>
    </location>
</feature>
<dbReference type="RefSeq" id="WP_343890349.1">
    <property type="nucleotide sequence ID" value="NZ_BAAAEH010000032.1"/>
</dbReference>
<sequence length="624" mass="67616">MEVSEALAILGAKRVIWIDDCFNDTPAQLAVLLTNSLETAIACDFPELNDALAQHEYDADTALGTIAQILADLGAERVAEIKAAFFAKEGENKDFATGELSASAIEKACALLGVVAADRWTFDKADRELAALCQGGDPELSYVVDLNEAGGSKTRGLDVLRTLWNEKSSGTAFILTHETDISGEAKSESELRSQLTDLGGLGVPLCVIAKERLYDNPEDADAMAEALRVGVKRAGLRKSVHDVLHEAQKTLHQAIDDAANNLLSVPPEQLESHVFERGYKEGVSELHVVERAITAHLGKSAREFFGTDEKVLDNAKRLRALRGITLKPINMSPDVHLTAFREAEVWESDELLNRALTPIACGDVFEVDSDESATAASKQKFVLLGQPCDISLRPDEKKRAQDTAFLVPLKNKTVEGKPDPKAPLLPFTLRGEQWACDFRNASVVKLSILDLASFRPDGRVRVDDGHSAPEHLLAGQQKVYDDRTAQPSVALAAAVKLDAGTTINMAFQLAFSSADAFRHIHTAVFEPATATRANKQTIKRPKRVTWRLRRCGRIRAPYSAALLDQYTTVMSRHAFDLDYMSPGNVESSQLAPVATASPTNPAADAVPAGEVDAHAAQQGAAKRA</sequence>
<gene>
    <name evidence="2" type="ORF">ABC974_17350</name>
</gene>
<feature type="compositionally biased region" description="Polar residues" evidence="1">
    <location>
        <begin position="590"/>
        <end position="600"/>
    </location>
</feature>
<evidence type="ECO:0000256" key="1">
    <source>
        <dbReference type="SAM" id="MobiDB-lite"/>
    </source>
</evidence>
<accession>A0ABU9Y6H7</accession>
<comment type="caution">
    <text evidence="2">The sequence shown here is derived from an EMBL/GenBank/DDBJ whole genome shotgun (WGS) entry which is preliminary data.</text>
</comment>
<feature type="region of interest" description="Disordered" evidence="1">
    <location>
        <begin position="590"/>
        <end position="624"/>
    </location>
</feature>
<reference evidence="2 3" key="1">
    <citation type="submission" date="2024-05" db="EMBL/GenBank/DDBJ databases">
        <authorList>
            <person name="Liu Q."/>
            <person name="Xin Y.-H."/>
        </authorList>
    </citation>
    <scope>NUCLEOTIDE SEQUENCE [LARGE SCALE GENOMIC DNA]</scope>
    <source>
        <strain evidence="2 3">CGMCC 1.10181</strain>
    </source>
</reference>
<proteinExistence type="predicted"/>
<evidence type="ECO:0000313" key="2">
    <source>
        <dbReference type="EMBL" id="MEN2791406.1"/>
    </source>
</evidence>
<protein>
    <recommendedName>
        <fullName evidence="4">Response receiver domain-containing protein</fullName>
    </recommendedName>
</protein>